<dbReference type="InterPro" id="IPR037914">
    <property type="entry name" value="SpoVT-AbrB_sf"/>
</dbReference>
<evidence type="ECO:0000256" key="1">
    <source>
        <dbReference type="PROSITE-ProRule" id="PRU01076"/>
    </source>
</evidence>
<dbReference type="GO" id="GO:0003677">
    <property type="term" value="F:DNA binding"/>
    <property type="evidence" value="ECO:0007669"/>
    <property type="project" value="UniProtKB-UniRule"/>
</dbReference>
<dbReference type="AlphaFoldDB" id="A8F1E2"/>
<sequence length="95" mass="11148">MFGIYSIFNRFKNMHLEYKVTISENGRINIPAKIRDQLHLASGDQLMLILDKELTLIPLKNKIKEFQALVKSRNKDNISLVDSLIESRRKEFNNE</sequence>
<dbReference type="Gene3D" id="2.10.260.10">
    <property type="match status" value="1"/>
</dbReference>
<accession>A8F1E2</accession>
<dbReference type="SMART" id="SM00966">
    <property type="entry name" value="SpoVT_AbrB"/>
    <property type="match status" value="1"/>
</dbReference>
<evidence type="ECO:0000313" key="3">
    <source>
        <dbReference type="EMBL" id="ABV84728.1"/>
    </source>
</evidence>
<evidence type="ECO:0000313" key="4">
    <source>
        <dbReference type="Proteomes" id="UP000001311"/>
    </source>
</evidence>
<dbReference type="InterPro" id="IPR007159">
    <property type="entry name" value="SpoVT-AbrB_dom"/>
</dbReference>
<proteinExistence type="predicted"/>
<protein>
    <submittedName>
        <fullName evidence="3">Transcriptional regulator, AbrB family</fullName>
    </submittedName>
</protein>
<keyword evidence="1" id="KW-0238">DNA-binding</keyword>
<evidence type="ECO:0000259" key="2">
    <source>
        <dbReference type="PROSITE" id="PS51740"/>
    </source>
</evidence>
<reference evidence="3 4" key="1">
    <citation type="journal article" date="2007" name="Genome Res.">
        <title>Lateral gene transfer between obligate intracellular bacteria: evidence from the Rickettsia massiliae genome.</title>
        <authorList>
            <person name="Blanc G."/>
            <person name="Ogata H."/>
            <person name="Robert C."/>
            <person name="Audic S."/>
            <person name="Claverie J.-M."/>
            <person name="Raoult D."/>
        </authorList>
    </citation>
    <scope>NUCLEOTIDE SEQUENCE [LARGE SCALE GENOMIC DNA]</scope>
    <source>
        <strain evidence="4">Mtu5</strain>
    </source>
</reference>
<dbReference type="HOGENOM" id="CLU_158484_10_1_5"/>
<feature type="domain" description="SpoVT-AbrB" evidence="2">
    <location>
        <begin position="17"/>
        <end position="61"/>
    </location>
</feature>
<dbReference type="SUPFAM" id="SSF89447">
    <property type="entry name" value="AbrB/MazE/MraZ-like"/>
    <property type="match status" value="1"/>
</dbReference>
<dbReference type="Pfam" id="PF04014">
    <property type="entry name" value="MazE_antitoxin"/>
    <property type="match status" value="1"/>
</dbReference>
<gene>
    <name evidence="3" type="ordered locus">RMA_0531</name>
</gene>
<dbReference type="EMBL" id="CP000683">
    <property type="protein sequence ID" value="ABV84728.1"/>
    <property type="molecule type" value="Genomic_DNA"/>
</dbReference>
<keyword evidence="4" id="KW-1185">Reference proteome</keyword>
<dbReference type="KEGG" id="rms:RMA_0531"/>
<dbReference type="NCBIfam" id="TIGR01439">
    <property type="entry name" value="lp_hng_hel_AbrB"/>
    <property type="match status" value="1"/>
</dbReference>
<name>A8F1E2_RICM5</name>
<dbReference type="Proteomes" id="UP000001311">
    <property type="component" value="Chromosome"/>
</dbReference>
<organism evidence="3 4">
    <name type="scientific">Rickettsia massiliae (strain Mtu5)</name>
    <dbReference type="NCBI Taxonomy" id="416276"/>
    <lineage>
        <taxon>Bacteria</taxon>
        <taxon>Pseudomonadati</taxon>
        <taxon>Pseudomonadota</taxon>
        <taxon>Alphaproteobacteria</taxon>
        <taxon>Rickettsiales</taxon>
        <taxon>Rickettsiaceae</taxon>
        <taxon>Rickettsieae</taxon>
        <taxon>Rickettsia</taxon>
        <taxon>spotted fever group</taxon>
    </lineage>
</organism>
<dbReference type="PROSITE" id="PS51740">
    <property type="entry name" value="SPOVT_ABRB"/>
    <property type="match status" value="1"/>
</dbReference>